<evidence type="ECO:0000313" key="3">
    <source>
        <dbReference type="Proteomes" id="UP001501470"/>
    </source>
</evidence>
<dbReference type="CDD" id="cd16282">
    <property type="entry name" value="metallo-hydrolase-like_MBL-fold"/>
    <property type="match status" value="1"/>
</dbReference>
<evidence type="ECO:0000259" key="1">
    <source>
        <dbReference type="SMART" id="SM00849"/>
    </source>
</evidence>
<protein>
    <submittedName>
        <fullName evidence="2">MBL fold metallo-hydrolase</fullName>
    </submittedName>
</protein>
<keyword evidence="3" id="KW-1185">Reference proteome</keyword>
<dbReference type="SUPFAM" id="SSF56281">
    <property type="entry name" value="Metallo-hydrolase/oxidoreductase"/>
    <property type="match status" value="1"/>
</dbReference>
<dbReference type="Gene3D" id="3.60.15.10">
    <property type="entry name" value="Ribonuclease Z/Hydroxyacylglutathione hydrolase-like"/>
    <property type="match status" value="1"/>
</dbReference>
<dbReference type="RefSeq" id="WP_344511038.1">
    <property type="nucleotide sequence ID" value="NZ_BAAAQD010000026.1"/>
</dbReference>
<dbReference type="PANTHER" id="PTHR42951">
    <property type="entry name" value="METALLO-BETA-LACTAMASE DOMAIN-CONTAINING"/>
    <property type="match status" value="1"/>
</dbReference>
<dbReference type="Pfam" id="PF00753">
    <property type="entry name" value="Lactamase_B"/>
    <property type="match status" value="1"/>
</dbReference>
<feature type="domain" description="Metallo-beta-lactamase" evidence="1">
    <location>
        <begin position="22"/>
        <end position="202"/>
    </location>
</feature>
<name>A0ABP4N8E4_9ACTN</name>
<dbReference type="InterPro" id="IPR036866">
    <property type="entry name" value="RibonucZ/Hydroxyglut_hydro"/>
</dbReference>
<reference evidence="3" key="1">
    <citation type="journal article" date="2019" name="Int. J. Syst. Evol. Microbiol.">
        <title>The Global Catalogue of Microorganisms (GCM) 10K type strain sequencing project: providing services to taxonomists for standard genome sequencing and annotation.</title>
        <authorList>
            <consortium name="The Broad Institute Genomics Platform"/>
            <consortium name="The Broad Institute Genome Sequencing Center for Infectious Disease"/>
            <person name="Wu L."/>
            <person name="Ma J."/>
        </authorList>
    </citation>
    <scope>NUCLEOTIDE SEQUENCE [LARGE SCALE GENOMIC DNA]</scope>
    <source>
        <strain evidence="3">JCM 15933</strain>
    </source>
</reference>
<gene>
    <name evidence="2" type="ORF">GCM10009827_093340</name>
</gene>
<dbReference type="PANTHER" id="PTHR42951:SF4">
    <property type="entry name" value="ACYL-COENZYME A THIOESTERASE MBLAC2"/>
    <property type="match status" value="1"/>
</dbReference>
<sequence length="297" mass="30885">MTLIEVGDGVHAYVQPDGGWCVNNAGLVHDGTAALLVDTAATLARALALRDAVRRVTPAPPGVVVDTHHHGDHTLGNAVFAPPATIVAHATARTDMAARGTALRQVWPGVDWGDQPLLLPDLTFTDRLTVHVGRTEVRLWHPGPAHTTGDVVAWLPAQRVLFTGDVVMPGHTPFVLMGSVHGSLHAVAALAALEPEVVVGGHGPVAGAAALDATTAYLRWLDDLADRGLAAGLTPLEAALEADLGEFAGWGEPERLVANLHRAYAERTGTPAGAYLPSAPVFAEMVSWNGGPLPCAA</sequence>
<comment type="caution">
    <text evidence="2">The sequence shown here is derived from an EMBL/GenBank/DDBJ whole genome shotgun (WGS) entry which is preliminary data.</text>
</comment>
<accession>A0ABP4N8E4</accession>
<dbReference type="EMBL" id="BAAAQD010000026">
    <property type="protein sequence ID" value="GAA1557742.1"/>
    <property type="molecule type" value="Genomic_DNA"/>
</dbReference>
<dbReference type="SMART" id="SM00849">
    <property type="entry name" value="Lactamase_B"/>
    <property type="match status" value="1"/>
</dbReference>
<dbReference type="Proteomes" id="UP001501470">
    <property type="component" value="Unassembled WGS sequence"/>
</dbReference>
<organism evidence="2 3">
    <name type="scientific">Dactylosporangium maewongense</name>
    <dbReference type="NCBI Taxonomy" id="634393"/>
    <lineage>
        <taxon>Bacteria</taxon>
        <taxon>Bacillati</taxon>
        <taxon>Actinomycetota</taxon>
        <taxon>Actinomycetes</taxon>
        <taxon>Micromonosporales</taxon>
        <taxon>Micromonosporaceae</taxon>
        <taxon>Dactylosporangium</taxon>
    </lineage>
</organism>
<proteinExistence type="predicted"/>
<dbReference type="InterPro" id="IPR050855">
    <property type="entry name" value="NDM-1-like"/>
</dbReference>
<evidence type="ECO:0000313" key="2">
    <source>
        <dbReference type="EMBL" id="GAA1557742.1"/>
    </source>
</evidence>
<dbReference type="InterPro" id="IPR001279">
    <property type="entry name" value="Metallo-B-lactamas"/>
</dbReference>